<dbReference type="Pfam" id="PF01367">
    <property type="entry name" value="5_3_exonuc"/>
    <property type="match status" value="1"/>
</dbReference>
<dbReference type="AlphaFoldDB" id="A0A7V8NW12"/>
<comment type="caution">
    <text evidence="14">The sequence shown here is derived from an EMBL/GenBank/DDBJ whole genome shotgun (WGS) entry which is preliminary data.</text>
</comment>
<dbReference type="FunFam" id="1.20.1060.10:FF:000001">
    <property type="entry name" value="DNA polymerase I"/>
    <property type="match status" value="1"/>
</dbReference>
<evidence type="ECO:0000256" key="9">
    <source>
        <dbReference type="ARBA" id="ARBA00022932"/>
    </source>
</evidence>
<keyword evidence="4" id="KW-0548">Nucleotidyltransferase</keyword>
<feature type="domain" description="5'-3' exonuclease" evidence="13">
    <location>
        <begin position="6"/>
        <end position="268"/>
    </location>
</feature>
<evidence type="ECO:0000256" key="12">
    <source>
        <dbReference type="ARBA" id="ARBA00049244"/>
    </source>
</evidence>
<dbReference type="InterPro" id="IPR001098">
    <property type="entry name" value="DNA-dir_DNA_pol_A_palm_dom"/>
</dbReference>
<dbReference type="InterPro" id="IPR020046">
    <property type="entry name" value="5-3_exonucl_a-hlix_arch_N"/>
</dbReference>
<dbReference type="InterPro" id="IPR002421">
    <property type="entry name" value="5-3_exonuclease"/>
</dbReference>
<dbReference type="InterPro" id="IPR036397">
    <property type="entry name" value="RNaseH_sf"/>
</dbReference>
<evidence type="ECO:0000256" key="4">
    <source>
        <dbReference type="ARBA" id="ARBA00022695"/>
    </source>
</evidence>
<comment type="catalytic activity">
    <reaction evidence="12">
        <text>DNA(n) + a 2'-deoxyribonucleoside 5'-triphosphate = DNA(n+1) + diphosphate</text>
        <dbReference type="Rhea" id="RHEA:22508"/>
        <dbReference type="Rhea" id="RHEA-COMP:17339"/>
        <dbReference type="Rhea" id="RHEA-COMP:17340"/>
        <dbReference type="ChEBI" id="CHEBI:33019"/>
        <dbReference type="ChEBI" id="CHEBI:61560"/>
        <dbReference type="ChEBI" id="CHEBI:173112"/>
        <dbReference type="EC" id="2.7.7.7"/>
    </reaction>
</comment>
<dbReference type="Proteomes" id="UP000567293">
    <property type="component" value="Unassembled WGS sequence"/>
</dbReference>
<evidence type="ECO:0000256" key="3">
    <source>
        <dbReference type="ARBA" id="ARBA00022679"/>
    </source>
</evidence>
<dbReference type="SUPFAM" id="SSF56672">
    <property type="entry name" value="DNA/RNA polymerases"/>
    <property type="match status" value="1"/>
</dbReference>
<dbReference type="SMART" id="SM00475">
    <property type="entry name" value="53EXOc"/>
    <property type="match status" value="1"/>
</dbReference>
<keyword evidence="10" id="KW-0238">DNA-binding</keyword>
<dbReference type="SUPFAM" id="SSF88723">
    <property type="entry name" value="PIN domain-like"/>
    <property type="match status" value="1"/>
</dbReference>
<dbReference type="FunFam" id="1.10.150.20:FF:000003">
    <property type="entry name" value="DNA polymerase I"/>
    <property type="match status" value="1"/>
</dbReference>
<evidence type="ECO:0000256" key="2">
    <source>
        <dbReference type="ARBA" id="ARBA00012417"/>
    </source>
</evidence>
<dbReference type="SUPFAM" id="SSF53098">
    <property type="entry name" value="Ribonuclease H-like"/>
    <property type="match status" value="1"/>
</dbReference>
<dbReference type="PANTHER" id="PTHR42646:SF2">
    <property type="entry name" value="5'-3' EXONUCLEASE FAMILY PROTEIN"/>
    <property type="match status" value="1"/>
</dbReference>
<dbReference type="SMART" id="SM00279">
    <property type="entry name" value="HhH2"/>
    <property type="match status" value="1"/>
</dbReference>
<accession>A0A7V8NW12</accession>
<keyword evidence="11" id="KW-0234">DNA repair</keyword>
<evidence type="ECO:0000259" key="13">
    <source>
        <dbReference type="SMART" id="SM00475"/>
    </source>
</evidence>
<dbReference type="Gene3D" id="3.30.70.370">
    <property type="match status" value="1"/>
</dbReference>
<dbReference type="InterPro" id="IPR043502">
    <property type="entry name" value="DNA/RNA_pol_sf"/>
</dbReference>
<dbReference type="Gene3D" id="3.40.50.1010">
    <property type="entry name" value="5'-nuclease"/>
    <property type="match status" value="1"/>
</dbReference>
<dbReference type="CDD" id="cd09859">
    <property type="entry name" value="PIN_53EXO"/>
    <property type="match status" value="1"/>
</dbReference>
<dbReference type="EMBL" id="JACDQQ010002554">
    <property type="protein sequence ID" value="MBA0088549.1"/>
    <property type="molecule type" value="Genomic_DNA"/>
</dbReference>
<dbReference type="GO" id="GO:0003677">
    <property type="term" value="F:DNA binding"/>
    <property type="evidence" value="ECO:0007669"/>
    <property type="project" value="UniProtKB-KW"/>
</dbReference>
<evidence type="ECO:0000256" key="1">
    <source>
        <dbReference type="ARBA" id="ARBA00007705"/>
    </source>
</evidence>
<evidence type="ECO:0000256" key="8">
    <source>
        <dbReference type="ARBA" id="ARBA00022801"/>
    </source>
</evidence>
<dbReference type="InterPro" id="IPR036279">
    <property type="entry name" value="5-3_exonuclease_C_sf"/>
</dbReference>
<evidence type="ECO:0000256" key="7">
    <source>
        <dbReference type="ARBA" id="ARBA00022763"/>
    </source>
</evidence>
<reference evidence="14" key="1">
    <citation type="submission" date="2020-06" db="EMBL/GenBank/DDBJ databases">
        <title>Legume-microbial interactions unlock mineral nutrients during tropical forest succession.</title>
        <authorList>
            <person name="Epihov D.Z."/>
        </authorList>
    </citation>
    <scope>NUCLEOTIDE SEQUENCE [LARGE SCALE GENOMIC DNA]</scope>
    <source>
        <strain evidence="14">Pan2503</strain>
    </source>
</reference>
<dbReference type="InterPro" id="IPR029060">
    <property type="entry name" value="PIN-like_dom_sf"/>
</dbReference>
<dbReference type="InterPro" id="IPR020045">
    <property type="entry name" value="DNA_polI_H3TH"/>
</dbReference>
<dbReference type="GO" id="GO:0008409">
    <property type="term" value="F:5'-3' exonuclease activity"/>
    <property type="evidence" value="ECO:0007669"/>
    <property type="project" value="InterPro"/>
</dbReference>
<name>A0A7V8NW12_9BACT</name>
<dbReference type="InterPro" id="IPR012337">
    <property type="entry name" value="RNaseH-like_sf"/>
</dbReference>
<dbReference type="Gene3D" id="1.10.150.20">
    <property type="entry name" value="5' to 3' exonuclease, C-terminal subdomain"/>
    <property type="match status" value="1"/>
</dbReference>
<dbReference type="Pfam" id="PF02739">
    <property type="entry name" value="5_3_exonuc_N"/>
    <property type="match status" value="1"/>
</dbReference>
<keyword evidence="6" id="KW-0540">Nuclease</keyword>
<dbReference type="InterPro" id="IPR038969">
    <property type="entry name" value="FEN"/>
</dbReference>
<comment type="similarity">
    <text evidence="1">Belongs to the DNA polymerase type-A family.</text>
</comment>
<dbReference type="Pfam" id="PF00476">
    <property type="entry name" value="DNA_pol_A"/>
    <property type="match status" value="1"/>
</dbReference>
<keyword evidence="8" id="KW-0378">Hydrolase</keyword>
<sequence length="647" mass="71071">MASGSKKLFLVDAMAHVYRAFFAPMPHRLTGPNGAPTNVPFLFGNILRRLIKDYDPKYIGVVFDPPGTTFRDKLFEKYKAQRPPMPDDMRVQIPLVRRLCEAMRLPVLEELGYEADDVIGTIATQAAKEGFEVLIVSNDKDMMQLVGKNVRTLKTGSGGAKGDILVDEAKVQELLGVPAEKVVDYMALLGDTVDNIPGAKGIGEKGAAELITKYGSVEKALDHAGEVSNKRYREALEQQRDQVLMSKQLAAISTDVPMKLDLQALERREPDLPALAALYRELGFSSLLKELGAAAVEASRPAVSEPGNYAQLANAGEFREYLAKLPAKQPLAVWLNLDLGQRESEGFGTGIAGIEVSATAGEGRSVWADEKGEALEALAPLLKDTKRSKIVHDPKIVSLLAGETKNIQHATELYSYLLRPTTANHNFAEVVMRQFNAMLGGGPGERADYLQRLAPLLHEQVKEQQLEGVYEKIDLPLAPVLAGMERTGIRIEPKELETMSEAMDREVRRLEKEIWKLAGAEFNVNSPPQLAEVLFDKLNLQANPRRGKAKARSTAADVLEELSAQHPLPAKVIEFREVSKLKSTYVDALPKLIHPETGRLHTSFSQTGAVTGRLSSSDPNLQNIPIRTELGRQIRAAFVAEKGKVLL</sequence>
<organism evidence="14 15">
    <name type="scientific">Candidatus Acidiferrum panamense</name>
    <dbReference type="NCBI Taxonomy" id="2741543"/>
    <lineage>
        <taxon>Bacteria</taxon>
        <taxon>Pseudomonadati</taxon>
        <taxon>Acidobacteriota</taxon>
        <taxon>Terriglobia</taxon>
        <taxon>Candidatus Acidiferrales</taxon>
        <taxon>Candidatus Acidiferrum</taxon>
    </lineage>
</organism>
<dbReference type="Gene3D" id="1.20.1060.10">
    <property type="entry name" value="Taq DNA Polymerase, Chain T, domain 4"/>
    <property type="match status" value="1"/>
</dbReference>
<keyword evidence="15" id="KW-1185">Reference proteome</keyword>
<dbReference type="PANTHER" id="PTHR42646">
    <property type="entry name" value="FLAP ENDONUCLEASE XNI"/>
    <property type="match status" value="1"/>
</dbReference>
<dbReference type="GO" id="GO:0006281">
    <property type="term" value="P:DNA repair"/>
    <property type="evidence" value="ECO:0007669"/>
    <property type="project" value="UniProtKB-KW"/>
</dbReference>
<gene>
    <name evidence="14" type="ORF">HRJ53_26480</name>
</gene>
<keyword evidence="9" id="KW-0239">DNA-directed DNA polymerase</keyword>
<dbReference type="PRINTS" id="PR00868">
    <property type="entry name" value="DNAPOLI"/>
</dbReference>
<dbReference type="CDD" id="cd09898">
    <property type="entry name" value="H3TH_53EXO"/>
    <property type="match status" value="1"/>
</dbReference>
<keyword evidence="7" id="KW-0227">DNA damage</keyword>
<proteinExistence type="inferred from homology"/>
<dbReference type="GO" id="GO:0017108">
    <property type="term" value="F:5'-flap endonuclease activity"/>
    <property type="evidence" value="ECO:0007669"/>
    <property type="project" value="InterPro"/>
</dbReference>
<dbReference type="EC" id="2.7.7.7" evidence="2"/>
<dbReference type="InterPro" id="IPR002298">
    <property type="entry name" value="DNA_polymerase_A"/>
</dbReference>
<keyword evidence="3" id="KW-0808">Transferase</keyword>
<evidence type="ECO:0000256" key="10">
    <source>
        <dbReference type="ARBA" id="ARBA00023125"/>
    </source>
</evidence>
<protein>
    <recommendedName>
        <fullName evidence="2">DNA-directed DNA polymerase</fullName>
        <ecNumber evidence="2">2.7.7.7</ecNumber>
    </recommendedName>
</protein>
<dbReference type="SUPFAM" id="SSF47807">
    <property type="entry name" value="5' to 3' exonuclease, C-terminal subdomain"/>
    <property type="match status" value="1"/>
</dbReference>
<evidence type="ECO:0000313" key="15">
    <source>
        <dbReference type="Proteomes" id="UP000567293"/>
    </source>
</evidence>
<feature type="non-terminal residue" evidence="14">
    <location>
        <position position="647"/>
    </location>
</feature>
<dbReference type="GO" id="GO:0033567">
    <property type="term" value="P:DNA replication, Okazaki fragment processing"/>
    <property type="evidence" value="ECO:0007669"/>
    <property type="project" value="InterPro"/>
</dbReference>
<dbReference type="GO" id="GO:0003887">
    <property type="term" value="F:DNA-directed DNA polymerase activity"/>
    <property type="evidence" value="ECO:0007669"/>
    <property type="project" value="UniProtKB-KW"/>
</dbReference>
<keyword evidence="5" id="KW-0235">DNA replication</keyword>
<evidence type="ECO:0000313" key="14">
    <source>
        <dbReference type="EMBL" id="MBA0088549.1"/>
    </source>
</evidence>
<dbReference type="CDD" id="cd06140">
    <property type="entry name" value="DNA_polA_I_Bacillus_like_exo"/>
    <property type="match status" value="1"/>
</dbReference>
<evidence type="ECO:0000256" key="6">
    <source>
        <dbReference type="ARBA" id="ARBA00022722"/>
    </source>
</evidence>
<dbReference type="Gene3D" id="3.30.420.10">
    <property type="entry name" value="Ribonuclease H-like superfamily/Ribonuclease H"/>
    <property type="match status" value="1"/>
</dbReference>
<evidence type="ECO:0000256" key="5">
    <source>
        <dbReference type="ARBA" id="ARBA00022705"/>
    </source>
</evidence>
<dbReference type="InterPro" id="IPR008918">
    <property type="entry name" value="HhH2"/>
</dbReference>
<evidence type="ECO:0000256" key="11">
    <source>
        <dbReference type="ARBA" id="ARBA00023204"/>
    </source>
</evidence>